<proteinExistence type="predicted"/>
<keyword evidence="9" id="KW-1185">Reference proteome</keyword>
<feature type="domain" description="EamA" evidence="7">
    <location>
        <begin position="152"/>
        <end position="286"/>
    </location>
</feature>
<protein>
    <submittedName>
        <fullName evidence="8">EamA family transporter</fullName>
    </submittedName>
</protein>
<evidence type="ECO:0000256" key="2">
    <source>
        <dbReference type="ARBA" id="ARBA00022475"/>
    </source>
</evidence>
<feature type="transmembrane region" description="Helical" evidence="6">
    <location>
        <begin position="30"/>
        <end position="54"/>
    </location>
</feature>
<evidence type="ECO:0000259" key="7">
    <source>
        <dbReference type="Pfam" id="PF00892"/>
    </source>
</evidence>
<feature type="transmembrane region" description="Helical" evidence="6">
    <location>
        <begin position="183"/>
        <end position="205"/>
    </location>
</feature>
<dbReference type="InterPro" id="IPR037185">
    <property type="entry name" value="EmrE-like"/>
</dbReference>
<dbReference type="PANTHER" id="PTHR32322:SF18">
    <property type="entry name" value="S-ADENOSYLMETHIONINE_S-ADENOSYLHOMOCYSTEINE TRANSPORTER"/>
    <property type="match status" value="1"/>
</dbReference>
<evidence type="ECO:0000256" key="4">
    <source>
        <dbReference type="ARBA" id="ARBA00022989"/>
    </source>
</evidence>
<evidence type="ECO:0000313" key="8">
    <source>
        <dbReference type="EMBL" id="AVQ31193.1"/>
    </source>
</evidence>
<reference evidence="9" key="1">
    <citation type="journal article" date="2018" name="MSphere">
        <title>Fusobacterium Genomics Using MinION and Illumina Sequencing Enables Genome Completion and Correction.</title>
        <authorList>
            <person name="Todd S.M."/>
            <person name="Settlage R.E."/>
            <person name="Lahmers K.K."/>
            <person name="Slade D.J."/>
        </authorList>
    </citation>
    <scope>NUCLEOTIDE SEQUENCE [LARGE SCALE GENOMIC DNA]</scope>
    <source>
        <strain evidence="9">ATCC 27725</strain>
    </source>
</reference>
<keyword evidence="5 6" id="KW-0472">Membrane</keyword>
<dbReference type="Pfam" id="PF00892">
    <property type="entry name" value="EamA"/>
    <property type="match status" value="2"/>
</dbReference>
<feature type="transmembrane region" description="Helical" evidence="6">
    <location>
        <begin position="244"/>
        <end position="263"/>
    </location>
</feature>
<keyword evidence="2" id="KW-1003">Cell membrane</keyword>
<accession>A0ABM6U4C3</accession>
<gene>
    <name evidence="8" type="ORF">C4N18_08185</name>
</gene>
<dbReference type="EMBL" id="CP028103">
    <property type="protein sequence ID" value="AVQ31193.1"/>
    <property type="molecule type" value="Genomic_DNA"/>
</dbReference>
<evidence type="ECO:0000313" key="9">
    <source>
        <dbReference type="Proteomes" id="UP000241238"/>
    </source>
</evidence>
<keyword evidence="4 6" id="KW-1133">Transmembrane helix</keyword>
<dbReference type="RefSeq" id="WP_005946985.1">
    <property type="nucleotide sequence ID" value="NZ_CP028103.1"/>
</dbReference>
<feature type="transmembrane region" description="Helical" evidence="6">
    <location>
        <begin position="70"/>
        <end position="89"/>
    </location>
</feature>
<dbReference type="InterPro" id="IPR050638">
    <property type="entry name" value="AA-Vitamin_Transporters"/>
</dbReference>
<feature type="transmembrane region" description="Helical" evidence="6">
    <location>
        <begin position="211"/>
        <end position="232"/>
    </location>
</feature>
<feature type="transmembrane region" description="Helical" evidence="6">
    <location>
        <begin position="95"/>
        <end position="117"/>
    </location>
</feature>
<feature type="transmembrane region" description="Helical" evidence="6">
    <location>
        <begin position="149"/>
        <end position="171"/>
    </location>
</feature>
<feature type="transmembrane region" description="Helical" evidence="6">
    <location>
        <begin position="124"/>
        <end position="143"/>
    </location>
</feature>
<evidence type="ECO:0000256" key="1">
    <source>
        <dbReference type="ARBA" id="ARBA00004651"/>
    </source>
</evidence>
<keyword evidence="3 6" id="KW-0812">Transmembrane</keyword>
<dbReference type="SUPFAM" id="SSF103481">
    <property type="entry name" value="Multidrug resistance efflux transporter EmrE"/>
    <property type="match status" value="2"/>
</dbReference>
<evidence type="ECO:0000256" key="3">
    <source>
        <dbReference type="ARBA" id="ARBA00022692"/>
    </source>
</evidence>
<comment type="subcellular location">
    <subcellularLocation>
        <location evidence="1">Cell membrane</location>
        <topology evidence="1">Multi-pass membrane protein</topology>
    </subcellularLocation>
</comment>
<evidence type="ECO:0000256" key="5">
    <source>
        <dbReference type="ARBA" id="ARBA00023136"/>
    </source>
</evidence>
<evidence type="ECO:0000256" key="6">
    <source>
        <dbReference type="SAM" id="Phobius"/>
    </source>
</evidence>
<feature type="domain" description="EamA" evidence="7">
    <location>
        <begin position="4"/>
        <end position="140"/>
    </location>
</feature>
<dbReference type="GeneID" id="77467967"/>
<dbReference type="PANTHER" id="PTHR32322">
    <property type="entry name" value="INNER MEMBRANE TRANSPORTER"/>
    <property type="match status" value="1"/>
</dbReference>
<dbReference type="Proteomes" id="UP000241238">
    <property type="component" value="Chromosome"/>
</dbReference>
<name>A0ABM6U4C3_FUSVA</name>
<sequence length="294" mass="32046">MKKISYLLIILAAVLWGGIGLFSKTAGNIGFTPIDICFIRSVFSVIILGIFFFIKDRSIFKLESIKDLKYFIGTGIISFSLYNWSYIAAIKETSMGVAAILLYTAPSIIMVLSAILFNEKITKVKLAALVITFVGCMMVTGIFEGGNIISVRGFVYGILSGIGYGLYSIFGKYALRKYSSVTVVFYTFLMSGFLFSILGSPFIIIEKINNTSSWIFITAFAAFSAAVPYILYTKGLSKIEASKASILANIEPVVAAIIGIIIFSEGAGILKLFGIFLVIAAVCMINLSESFEKK</sequence>
<dbReference type="Gene3D" id="1.10.3730.20">
    <property type="match status" value="1"/>
</dbReference>
<organism evidence="8 9">
    <name type="scientific">Fusobacterium varium ATCC 27725</name>
    <dbReference type="NCBI Taxonomy" id="469618"/>
    <lineage>
        <taxon>Bacteria</taxon>
        <taxon>Fusobacteriati</taxon>
        <taxon>Fusobacteriota</taxon>
        <taxon>Fusobacteriia</taxon>
        <taxon>Fusobacteriales</taxon>
        <taxon>Fusobacteriaceae</taxon>
        <taxon>Fusobacterium</taxon>
    </lineage>
</organism>
<dbReference type="InterPro" id="IPR000620">
    <property type="entry name" value="EamA_dom"/>
</dbReference>
<feature type="transmembrane region" description="Helical" evidence="6">
    <location>
        <begin position="269"/>
        <end position="287"/>
    </location>
</feature>